<keyword evidence="1" id="KW-0378">Hydrolase</keyword>
<feature type="region of interest" description="Disordered" evidence="5">
    <location>
        <begin position="130"/>
        <end position="216"/>
    </location>
</feature>
<dbReference type="EMBL" id="BMNT01000072">
    <property type="protein sequence ID" value="GGL20500.1"/>
    <property type="molecule type" value="Genomic_DNA"/>
</dbReference>
<dbReference type="InterPro" id="IPR001919">
    <property type="entry name" value="CBD2"/>
</dbReference>
<feature type="compositionally biased region" description="Pro residues" evidence="5">
    <location>
        <begin position="153"/>
        <end position="169"/>
    </location>
</feature>
<dbReference type="PROSITE" id="PS51318">
    <property type="entry name" value="TAT"/>
    <property type="match status" value="1"/>
</dbReference>
<accession>A0A917RRH3</accession>
<dbReference type="PANTHER" id="PTHR46957:SF3">
    <property type="entry name" value="CYTOKINE RECEPTOR"/>
    <property type="match status" value="1"/>
</dbReference>
<dbReference type="Pfam" id="PF00041">
    <property type="entry name" value="fn3"/>
    <property type="match status" value="1"/>
</dbReference>
<dbReference type="PROSITE" id="PS00561">
    <property type="entry name" value="CBM2_A"/>
    <property type="match status" value="1"/>
</dbReference>
<organism evidence="9 10">
    <name type="scientific">Sphaerisporangium melleum</name>
    <dbReference type="NCBI Taxonomy" id="321316"/>
    <lineage>
        <taxon>Bacteria</taxon>
        <taxon>Bacillati</taxon>
        <taxon>Actinomycetota</taxon>
        <taxon>Actinomycetes</taxon>
        <taxon>Streptosporangiales</taxon>
        <taxon>Streptosporangiaceae</taxon>
        <taxon>Sphaerisporangium</taxon>
    </lineage>
</organism>
<feature type="compositionally biased region" description="Pro residues" evidence="5">
    <location>
        <begin position="179"/>
        <end position="208"/>
    </location>
</feature>
<evidence type="ECO:0008006" key="11">
    <source>
        <dbReference type="Google" id="ProtNLM"/>
    </source>
</evidence>
<evidence type="ECO:0000313" key="10">
    <source>
        <dbReference type="Proteomes" id="UP000645217"/>
    </source>
</evidence>
<keyword evidence="3" id="KW-0326">Glycosidase</keyword>
<keyword evidence="6" id="KW-0732">Signal</keyword>
<keyword evidence="4" id="KW-0624">Polysaccharide degradation</keyword>
<reference evidence="9" key="1">
    <citation type="journal article" date="2014" name="Int. J. Syst. Evol. Microbiol.">
        <title>Complete genome sequence of Corynebacterium casei LMG S-19264T (=DSM 44701T), isolated from a smear-ripened cheese.</title>
        <authorList>
            <consortium name="US DOE Joint Genome Institute (JGI-PGF)"/>
            <person name="Walter F."/>
            <person name="Albersmeier A."/>
            <person name="Kalinowski J."/>
            <person name="Ruckert C."/>
        </authorList>
    </citation>
    <scope>NUCLEOTIDE SEQUENCE</scope>
    <source>
        <strain evidence="9">JCM 13064</strain>
    </source>
</reference>
<name>A0A917RRH3_9ACTN</name>
<dbReference type="SMART" id="SM00060">
    <property type="entry name" value="FN3"/>
    <property type="match status" value="3"/>
</dbReference>
<evidence type="ECO:0000256" key="2">
    <source>
        <dbReference type="ARBA" id="ARBA00023277"/>
    </source>
</evidence>
<feature type="domain" description="Fibronectin type-III" evidence="7">
    <location>
        <begin position="57"/>
        <end position="148"/>
    </location>
</feature>
<feature type="chain" id="PRO_5039277860" description="Cellulose binding domain-containing protein" evidence="6">
    <location>
        <begin position="27"/>
        <end position="522"/>
    </location>
</feature>
<dbReference type="CDD" id="cd00063">
    <property type="entry name" value="FN3"/>
    <property type="match status" value="3"/>
</dbReference>
<dbReference type="GO" id="GO:0000272">
    <property type="term" value="P:polysaccharide catabolic process"/>
    <property type="evidence" value="ECO:0007669"/>
    <property type="project" value="UniProtKB-KW"/>
</dbReference>
<dbReference type="Pfam" id="PF00553">
    <property type="entry name" value="CBM_2"/>
    <property type="match status" value="1"/>
</dbReference>
<evidence type="ECO:0000259" key="7">
    <source>
        <dbReference type="PROSITE" id="PS50853"/>
    </source>
</evidence>
<dbReference type="SUPFAM" id="SSF49265">
    <property type="entry name" value="Fibronectin type III"/>
    <property type="match status" value="3"/>
</dbReference>
<evidence type="ECO:0000313" key="9">
    <source>
        <dbReference type="EMBL" id="GGL20500.1"/>
    </source>
</evidence>
<dbReference type="InterPro" id="IPR012291">
    <property type="entry name" value="CBM2_carb-bd_dom_sf"/>
</dbReference>
<dbReference type="PROSITE" id="PS51173">
    <property type="entry name" value="CBM2"/>
    <property type="match status" value="1"/>
</dbReference>
<dbReference type="GO" id="GO:0004553">
    <property type="term" value="F:hydrolase activity, hydrolyzing O-glycosyl compounds"/>
    <property type="evidence" value="ECO:0007669"/>
    <property type="project" value="InterPro"/>
</dbReference>
<keyword evidence="2" id="KW-0119">Carbohydrate metabolism</keyword>
<dbReference type="AlphaFoldDB" id="A0A917RRH3"/>
<evidence type="ECO:0000256" key="4">
    <source>
        <dbReference type="ARBA" id="ARBA00023326"/>
    </source>
</evidence>
<dbReference type="InterPro" id="IPR008965">
    <property type="entry name" value="CBM2/CBM3_carb-bd_dom_sf"/>
</dbReference>
<dbReference type="SUPFAM" id="SSF49384">
    <property type="entry name" value="Carbohydrate-binding domain"/>
    <property type="match status" value="1"/>
</dbReference>
<feature type="signal peptide" evidence="6">
    <location>
        <begin position="1"/>
        <end position="26"/>
    </location>
</feature>
<proteinExistence type="predicted"/>
<dbReference type="PROSITE" id="PS50853">
    <property type="entry name" value="FN3"/>
    <property type="match status" value="3"/>
</dbReference>
<reference evidence="9" key="2">
    <citation type="submission" date="2020-09" db="EMBL/GenBank/DDBJ databases">
        <authorList>
            <person name="Sun Q."/>
            <person name="Ohkuma M."/>
        </authorList>
    </citation>
    <scope>NUCLEOTIDE SEQUENCE</scope>
    <source>
        <strain evidence="9">JCM 13064</strain>
    </source>
</reference>
<feature type="domain" description="Fibronectin type-III" evidence="7">
    <location>
        <begin position="317"/>
        <end position="412"/>
    </location>
</feature>
<dbReference type="Gene3D" id="2.60.40.290">
    <property type="match status" value="1"/>
</dbReference>
<evidence type="ECO:0000256" key="1">
    <source>
        <dbReference type="ARBA" id="ARBA00022801"/>
    </source>
</evidence>
<gene>
    <name evidence="9" type="ORF">GCM10007964_73030</name>
</gene>
<dbReference type="Proteomes" id="UP000645217">
    <property type="component" value="Unassembled WGS sequence"/>
</dbReference>
<evidence type="ECO:0000256" key="6">
    <source>
        <dbReference type="SAM" id="SignalP"/>
    </source>
</evidence>
<keyword evidence="10" id="KW-1185">Reference proteome</keyword>
<dbReference type="GO" id="GO:0030247">
    <property type="term" value="F:polysaccharide binding"/>
    <property type="evidence" value="ECO:0007669"/>
    <property type="project" value="UniProtKB-UniRule"/>
</dbReference>
<evidence type="ECO:0000256" key="5">
    <source>
        <dbReference type="SAM" id="MobiDB-lite"/>
    </source>
</evidence>
<feature type="domain" description="CBM2" evidence="8">
    <location>
        <begin position="412"/>
        <end position="522"/>
    </location>
</feature>
<dbReference type="InterPro" id="IPR018366">
    <property type="entry name" value="CBM2_CS"/>
</dbReference>
<protein>
    <recommendedName>
        <fullName evidence="11">Cellulose binding domain-containing protein</fullName>
    </recommendedName>
</protein>
<comment type="caution">
    <text evidence="9">The sequence shown here is derived from an EMBL/GenBank/DDBJ whole genome shotgun (WGS) entry which is preliminary data.</text>
</comment>
<dbReference type="InterPro" id="IPR003961">
    <property type="entry name" value="FN3_dom"/>
</dbReference>
<dbReference type="SMART" id="SM00637">
    <property type="entry name" value="CBD_II"/>
    <property type="match status" value="1"/>
</dbReference>
<dbReference type="PANTHER" id="PTHR46957">
    <property type="entry name" value="CYTOKINE RECEPTOR"/>
    <property type="match status" value="1"/>
</dbReference>
<sequence>MRVHRSRVLAATLGAGLLLASGAWLAPADAAARRPPSEASAAYAVAPPGAPSGLFVCPLPVSPGGSDLGIGVSLCWSPAAGETGGVVGYDVQMLRNGAYTTIRSTTGNSAIISGLTAGERYTFRVVARDKAGNVSRPSNEVTATAGRLGGMVPPTPSPSPPGDPVPTPTSGPSGSPASTPSPSPPGDPVPPTPTPTPTSAPDTTPPTRPGGITPRTVYLNNAAGLSWTPSTDAGGVARYEVYVRKAGAFVRADASVTVGAGGAEAVIGGLTGGRDHLFYVVAVDAAGNISEPSDLVTARATTEPPGPAPSPGVDVTPPNQPTGVGVQGGLGVPGGIALYWNPTSDDSGTPPRYDLYMRTAMSYAYQGENATPRDIVIGLEGGRPYTFQVVARDAAGNLSAPSQPFTAVAQPEGTPALTCAVAYSSTTWATGFTVTIKITNGGATAIQGWRLGFDFEHAGQRLTYGWGATWDQSDSEVNAVNLDWNRTIAPGASLYLGFNGTHTGTNPPPATITLNNTRCSQS</sequence>
<dbReference type="GO" id="GO:0016020">
    <property type="term" value="C:membrane"/>
    <property type="evidence" value="ECO:0007669"/>
    <property type="project" value="UniProtKB-SubCell"/>
</dbReference>
<evidence type="ECO:0000259" key="8">
    <source>
        <dbReference type="PROSITE" id="PS51173"/>
    </source>
</evidence>
<feature type="domain" description="Fibronectin type-III" evidence="7">
    <location>
        <begin position="205"/>
        <end position="305"/>
    </location>
</feature>
<dbReference type="InterPro" id="IPR050713">
    <property type="entry name" value="RTP_Phos/Ushers"/>
</dbReference>
<dbReference type="PRINTS" id="PR01217">
    <property type="entry name" value="PRICHEXTENSN"/>
</dbReference>
<evidence type="ECO:0000256" key="3">
    <source>
        <dbReference type="ARBA" id="ARBA00023295"/>
    </source>
</evidence>
<dbReference type="InterPro" id="IPR013783">
    <property type="entry name" value="Ig-like_fold"/>
</dbReference>
<dbReference type="InterPro" id="IPR036116">
    <property type="entry name" value="FN3_sf"/>
</dbReference>
<dbReference type="Gene3D" id="2.60.40.10">
    <property type="entry name" value="Immunoglobulins"/>
    <property type="match status" value="3"/>
</dbReference>
<dbReference type="InterPro" id="IPR006311">
    <property type="entry name" value="TAT_signal"/>
</dbReference>
<dbReference type="RefSeq" id="WP_189167670.1">
    <property type="nucleotide sequence ID" value="NZ_BMNT01000072.1"/>
</dbReference>